<feature type="binding site" evidence="7">
    <location>
        <position position="241"/>
    </location>
    <ligand>
        <name>a divalent metal cation</name>
        <dbReference type="ChEBI" id="CHEBI:60240"/>
    </ligand>
</feature>
<dbReference type="Pfam" id="PF03949">
    <property type="entry name" value="Malic_M"/>
    <property type="match status" value="1"/>
</dbReference>
<evidence type="ECO:0000256" key="6">
    <source>
        <dbReference type="PIRSR" id="PIRSR000106-2"/>
    </source>
</evidence>
<dbReference type="InterPro" id="IPR012302">
    <property type="entry name" value="Malic_NAD-bd"/>
</dbReference>
<evidence type="ECO:0000313" key="13">
    <source>
        <dbReference type="Proteomes" id="UP000094224"/>
    </source>
</evidence>
<dbReference type="InterPro" id="IPR036291">
    <property type="entry name" value="NAD(P)-bd_dom_sf"/>
</dbReference>
<proteinExistence type="inferred from homology"/>
<dbReference type="PROSITE" id="PS00331">
    <property type="entry name" value="MALIC_ENZYMES"/>
    <property type="match status" value="1"/>
</dbReference>
<evidence type="ECO:0000256" key="5">
    <source>
        <dbReference type="PIRSR" id="PIRSR000106-1"/>
    </source>
</evidence>
<dbReference type="PIRSF" id="PIRSF000106">
    <property type="entry name" value="ME"/>
    <property type="match status" value="1"/>
</dbReference>
<evidence type="ECO:0000256" key="1">
    <source>
        <dbReference type="ARBA" id="ARBA00001936"/>
    </source>
</evidence>
<feature type="domain" description="Malic enzyme NAD-binding" evidence="10">
    <location>
        <begin position="265"/>
        <end position="522"/>
    </location>
</feature>
<comment type="caution">
    <text evidence="12">The sequence shown here is derived from an EMBL/GenBank/DDBJ whole genome shotgun (WGS) entry which is preliminary data.</text>
</comment>
<feature type="active site" description="Proton acceptor" evidence="5">
    <location>
        <position position="169"/>
    </location>
</feature>
<dbReference type="InterPro" id="IPR046346">
    <property type="entry name" value="Aminoacid_DH-like_N_sf"/>
</dbReference>
<dbReference type="SUPFAM" id="SSF51735">
    <property type="entry name" value="NAD(P)-binding Rossmann-fold domains"/>
    <property type="match status" value="1"/>
</dbReference>
<evidence type="ECO:0000256" key="7">
    <source>
        <dbReference type="PIRSR" id="PIRSR000106-3"/>
    </source>
</evidence>
<feature type="active site" description="Proton donor" evidence="5">
    <location>
        <position position="96"/>
    </location>
</feature>
<dbReference type="GO" id="GO:0046872">
    <property type="term" value="F:metal ion binding"/>
    <property type="evidence" value="ECO:0007669"/>
    <property type="project" value="UniProtKB-KW"/>
</dbReference>
<dbReference type="PANTHER" id="PTHR23406:SF34">
    <property type="entry name" value="NAD-DEPENDENT MALIC ENZYME, MITOCHONDRIAL"/>
    <property type="match status" value="1"/>
</dbReference>
<comment type="cofactor">
    <cofactor evidence="1">
        <name>Mn(2+)</name>
        <dbReference type="ChEBI" id="CHEBI:29035"/>
    </cofactor>
</comment>
<feature type="binding site" evidence="6">
    <location>
        <position position="454"/>
    </location>
    <ligand>
        <name>(S)-malate</name>
        <dbReference type="ChEBI" id="CHEBI:15589"/>
    </ligand>
</feature>
<dbReference type="OrthoDB" id="3314528at2"/>
<evidence type="ECO:0000313" key="12">
    <source>
        <dbReference type="EMBL" id="ODR02108.1"/>
    </source>
</evidence>
<comment type="cofactor">
    <cofactor evidence="7">
        <name>Mg(2+)</name>
        <dbReference type="ChEBI" id="CHEBI:18420"/>
    </cofactor>
    <cofactor evidence="7">
        <name>Mn(2+)</name>
        <dbReference type="ChEBI" id="CHEBI:29035"/>
    </cofactor>
    <text evidence="7">Divalent metal cations. Prefers magnesium or manganese.</text>
</comment>
<organism evidence="12 13">
    <name type="scientific">Mycobacterium sherrisii</name>
    <dbReference type="NCBI Taxonomy" id="243061"/>
    <lineage>
        <taxon>Bacteria</taxon>
        <taxon>Bacillati</taxon>
        <taxon>Actinomycetota</taxon>
        <taxon>Actinomycetes</taxon>
        <taxon>Mycobacteriales</taxon>
        <taxon>Mycobacteriaceae</taxon>
        <taxon>Mycobacterium</taxon>
        <taxon>Mycobacterium simiae complex</taxon>
    </lineage>
</organism>
<evidence type="ECO:0000259" key="10">
    <source>
        <dbReference type="SMART" id="SM00919"/>
    </source>
</evidence>
<feature type="binding site" evidence="7">
    <location>
        <position position="264"/>
    </location>
    <ligand>
        <name>a divalent metal cation</name>
        <dbReference type="ChEBI" id="CHEBI:60240"/>
    </ligand>
</feature>
<dbReference type="Pfam" id="PF00390">
    <property type="entry name" value="malic"/>
    <property type="match status" value="1"/>
</dbReference>
<dbReference type="GO" id="GO:0004470">
    <property type="term" value="F:malic enzyme activity"/>
    <property type="evidence" value="ECO:0007669"/>
    <property type="project" value="InterPro"/>
</dbReference>
<evidence type="ECO:0000256" key="8">
    <source>
        <dbReference type="RuleBase" id="RU003427"/>
    </source>
</evidence>
<gene>
    <name evidence="12" type="ORF">BHQ21_22815</name>
</gene>
<evidence type="ECO:0000256" key="3">
    <source>
        <dbReference type="ARBA" id="ARBA00022723"/>
    </source>
</evidence>
<dbReference type="RefSeq" id="WP_069402566.1">
    <property type="nucleotide sequence ID" value="NZ_JACKTB010000003.1"/>
</dbReference>
<dbReference type="GO" id="GO:0005829">
    <property type="term" value="C:cytosol"/>
    <property type="evidence" value="ECO:0007669"/>
    <property type="project" value="TreeGrafter"/>
</dbReference>
<evidence type="ECO:0000256" key="2">
    <source>
        <dbReference type="ARBA" id="ARBA00008785"/>
    </source>
</evidence>
<evidence type="ECO:0000256" key="4">
    <source>
        <dbReference type="ARBA" id="ARBA00023027"/>
    </source>
</evidence>
<dbReference type="GO" id="GO:0006108">
    <property type="term" value="P:malate metabolic process"/>
    <property type="evidence" value="ECO:0007669"/>
    <property type="project" value="TreeGrafter"/>
</dbReference>
<feature type="region of interest" description="Disordered" evidence="9">
    <location>
        <begin position="1"/>
        <end position="20"/>
    </location>
</feature>
<dbReference type="GO" id="GO:0016616">
    <property type="term" value="F:oxidoreductase activity, acting on the CH-OH group of donors, NAD or NADP as acceptor"/>
    <property type="evidence" value="ECO:0007669"/>
    <property type="project" value="InterPro"/>
</dbReference>
<reference evidence="13" key="1">
    <citation type="submission" date="2016-09" db="EMBL/GenBank/DDBJ databases">
        <authorList>
            <person name="Greninger A.L."/>
            <person name="Jerome K.R."/>
            <person name="Mcnair B."/>
            <person name="Wallis C."/>
            <person name="Fang F."/>
        </authorList>
    </citation>
    <scope>NUCLEOTIDE SEQUENCE [LARGE SCALE GENOMIC DNA]</scope>
    <source>
        <strain evidence="13">BC1_M4</strain>
    </source>
</reference>
<evidence type="ECO:0000256" key="9">
    <source>
        <dbReference type="SAM" id="MobiDB-lite"/>
    </source>
</evidence>
<evidence type="ECO:0000259" key="11">
    <source>
        <dbReference type="SMART" id="SM01274"/>
    </source>
</evidence>
<protein>
    <submittedName>
        <fullName evidence="12">NAD-dependent malic enzyme</fullName>
    </submittedName>
</protein>
<dbReference type="CDD" id="cd05312">
    <property type="entry name" value="NAD_bind_1_malic_enz"/>
    <property type="match status" value="1"/>
</dbReference>
<dbReference type="PANTHER" id="PTHR23406">
    <property type="entry name" value="MALIC ENZYME-RELATED"/>
    <property type="match status" value="1"/>
</dbReference>
<keyword evidence="13" id="KW-1185">Reference proteome</keyword>
<dbReference type="SMART" id="SM00919">
    <property type="entry name" value="Malic_M"/>
    <property type="match status" value="1"/>
</dbReference>
<sequence>MSPGHTPRIPLAMSSPSLNRGVGFTREERRRLGLTGRLPSAVLTQEQQADRVWHQLQSVATDLGRNLLLEQLHYRNELLYFKVLEDHLPELMPVVYTPTVGEAIQRFSDEYRGQRGLFLSIDEPDDIEETFETLGLGADDVDLIVCTDAEAILGIGDWGVGGIQIAVGKLALYTAGAGIDPRRCIAVSLDVGTDNEQLLQDPFYLGNRHARRRGEEYDAFIKHYIETAHRLFPRAILHFEDFGPINARNILRTYGDDYCIFNDDIQGTGAVVVAAVYGGCHITGLPLRDQTVVVFGAGTAGIGVADQIRDAMVADGATVEQARSQIWPIDRQGLLFDDMDDLRAFQVPYAKNRRELGVADEDRVDLVDAINLASPTVLLGSSTVSGAFTREVVEAMTASCEQPMIFPLSNPTSRMEAMPADLVQWSAGKALVTTGTPVPPVEYDGITYTIGQANNVLVFPGIGLGIIVAGATRVTPTMLQAAAKAIVQQATPKNPGDSLLPDVQNLRAVSTAVAEAVYRAAVEDGVATVRHDDVARAVSDTMWAPVYD</sequence>
<dbReference type="PRINTS" id="PR00072">
    <property type="entry name" value="MALOXRDTASE"/>
</dbReference>
<keyword evidence="3 7" id="KW-0479">Metal-binding</keyword>
<dbReference type="GO" id="GO:0051287">
    <property type="term" value="F:NAD binding"/>
    <property type="evidence" value="ECO:0007669"/>
    <property type="project" value="InterPro"/>
</dbReference>
<name>A0A1E3SKN0_9MYCO</name>
<dbReference type="SMART" id="SM01274">
    <property type="entry name" value="malic"/>
    <property type="match status" value="1"/>
</dbReference>
<dbReference type="NCBIfam" id="NF010052">
    <property type="entry name" value="PRK13529.1"/>
    <property type="match status" value="1"/>
</dbReference>
<feature type="domain" description="Malic enzyme N-terminal" evidence="11">
    <location>
        <begin position="73"/>
        <end position="255"/>
    </location>
</feature>
<feature type="binding site" evidence="7">
    <location>
        <position position="240"/>
    </location>
    <ligand>
        <name>a divalent metal cation</name>
        <dbReference type="ChEBI" id="CHEBI:60240"/>
    </ligand>
</feature>
<dbReference type="InterPro" id="IPR012301">
    <property type="entry name" value="Malic_N_dom"/>
</dbReference>
<dbReference type="Proteomes" id="UP000094224">
    <property type="component" value="Unassembled WGS sequence"/>
</dbReference>
<dbReference type="AlphaFoldDB" id="A0A1E3SKN0"/>
<dbReference type="Gene3D" id="3.40.50.720">
    <property type="entry name" value="NAD(P)-binding Rossmann-like Domain"/>
    <property type="match status" value="1"/>
</dbReference>
<dbReference type="InterPro" id="IPR015884">
    <property type="entry name" value="Malic_enzyme_CS"/>
</dbReference>
<dbReference type="EMBL" id="MIHC01000052">
    <property type="protein sequence ID" value="ODR02108.1"/>
    <property type="molecule type" value="Genomic_DNA"/>
</dbReference>
<accession>A0A1E3SKN0</accession>
<dbReference type="SUPFAM" id="SSF53223">
    <property type="entry name" value="Aminoacid dehydrogenase-like, N-terminal domain"/>
    <property type="match status" value="1"/>
</dbReference>
<dbReference type="InterPro" id="IPR037062">
    <property type="entry name" value="Malic_N_dom_sf"/>
</dbReference>
<keyword evidence="4" id="KW-0520">NAD</keyword>
<dbReference type="InterPro" id="IPR001891">
    <property type="entry name" value="Malic_OxRdtase"/>
</dbReference>
<comment type="similarity">
    <text evidence="2 8">Belongs to the malic enzymes family.</text>
</comment>
<dbReference type="Gene3D" id="3.40.50.10380">
    <property type="entry name" value="Malic enzyme, N-terminal domain"/>
    <property type="match status" value="1"/>
</dbReference>
<feature type="binding site" evidence="6">
    <location>
        <position position="410"/>
    </location>
    <ligand>
        <name>(S)-malate</name>
        <dbReference type="ChEBI" id="CHEBI:15589"/>
    </ligand>
</feature>
<dbReference type="STRING" id="243061.AWC25_12320"/>